<accession>A0A9P7JIE8</accession>
<dbReference type="GeneID" id="64624210"/>
<dbReference type="EMBL" id="JABBWG010000003">
    <property type="protein sequence ID" value="KAG1824784.1"/>
    <property type="molecule type" value="Genomic_DNA"/>
</dbReference>
<evidence type="ECO:0000256" key="1">
    <source>
        <dbReference type="SAM" id="SignalP"/>
    </source>
</evidence>
<keyword evidence="1" id="KW-0732">Signal</keyword>
<dbReference type="OrthoDB" id="2639189at2759"/>
<dbReference type="InterPro" id="IPR040898">
    <property type="entry name" value="CxC6"/>
</dbReference>
<evidence type="ECO:0000313" key="3">
    <source>
        <dbReference type="EMBL" id="KAG1824784.1"/>
    </source>
</evidence>
<protein>
    <recommendedName>
        <fullName evidence="2">CxC6 like cysteine cluster associated with KDZ domain-containing protein</fullName>
    </recommendedName>
</protein>
<keyword evidence="4" id="KW-1185">Reference proteome</keyword>
<proteinExistence type="predicted"/>
<dbReference type="Pfam" id="PF18721">
    <property type="entry name" value="CxC6"/>
    <property type="match status" value="1"/>
</dbReference>
<organism evidence="3 4">
    <name type="scientific">Suillus subaureus</name>
    <dbReference type="NCBI Taxonomy" id="48587"/>
    <lineage>
        <taxon>Eukaryota</taxon>
        <taxon>Fungi</taxon>
        <taxon>Dikarya</taxon>
        <taxon>Basidiomycota</taxon>
        <taxon>Agaricomycotina</taxon>
        <taxon>Agaricomycetes</taxon>
        <taxon>Agaricomycetidae</taxon>
        <taxon>Boletales</taxon>
        <taxon>Suillineae</taxon>
        <taxon>Suillaceae</taxon>
        <taxon>Suillus</taxon>
    </lineage>
</organism>
<name>A0A9P7JIE8_9AGAM</name>
<feature type="domain" description="CxC6 like cysteine cluster associated with KDZ" evidence="2">
    <location>
        <begin position="22"/>
        <end position="64"/>
    </location>
</feature>
<feature type="chain" id="PRO_5040478937" description="CxC6 like cysteine cluster associated with KDZ domain-containing protein" evidence="1">
    <location>
        <begin position="17"/>
        <end position="66"/>
    </location>
</feature>
<dbReference type="AlphaFoldDB" id="A0A9P7JIE8"/>
<comment type="caution">
    <text evidence="3">The sequence shown here is derived from an EMBL/GenBank/DDBJ whole genome shotgun (WGS) entry which is preliminary data.</text>
</comment>
<evidence type="ECO:0000259" key="2">
    <source>
        <dbReference type="Pfam" id="PF18721"/>
    </source>
</evidence>
<gene>
    <name evidence="3" type="ORF">BJ212DRAFT_1261622</name>
</gene>
<evidence type="ECO:0000313" key="4">
    <source>
        <dbReference type="Proteomes" id="UP000807769"/>
    </source>
</evidence>
<dbReference type="Proteomes" id="UP000807769">
    <property type="component" value="Unassembled WGS sequence"/>
</dbReference>
<reference evidence="3" key="1">
    <citation type="journal article" date="2020" name="New Phytol.">
        <title>Comparative genomics reveals dynamic genome evolution in host specialist ectomycorrhizal fungi.</title>
        <authorList>
            <person name="Lofgren L.A."/>
            <person name="Nguyen N.H."/>
            <person name="Vilgalys R."/>
            <person name="Ruytinx J."/>
            <person name="Liao H.L."/>
            <person name="Branco S."/>
            <person name="Kuo A."/>
            <person name="LaButti K."/>
            <person name="Lipzen A."/>
            <person name="Andreopoulos W."/>
            <person name="Pangilinan J."/>
            <person name="Riley R."/>
            <person name="Hundley H."/>
            <person name="Na H."/>
            <person name="Barry K."/>
            <person name="Grigoriev I.V."/>
            <person name="Stajich J.E."/>
            <person name="Kennedy P.G."/>
        </authorList>
    </citation>
    <scope>NUCLEOTIDE SEQUENCE</scope>
    <source>
        <strain evidence="3">MN1</strain>
    </source>
</reference>
<feature type="signal peptide" evidence="1">
    <location>
        <begin position="1"/>
        <end position="16"/>
    </location>
</feature>
<sequence>MLLVVLFCAHVFTVNKLVSVIVVNGIIMSHPCCSVPNCWVHLHTTQNHFCHVHSAHLNQCAIKGDA</sequence>
<dbReference type="RefSeq" id="XP_041198501.1">
    <property type="nucleotide sequence ID" value="XM_041330193.1"/>
</dbReference>